<evidence type="ECO:0000313" key="7">
    <source>
        <dbReference type="Proteomes" id="UP001212411"/>
    </source>
</evidence>
<dbReference type="InterPro" id="IPR044890">
    <property type="entry name" value="TMEM14_sf"/>
</dbReference>
<dbReference type="Proteomes" id="UP001212411">
    <property type="component" value="Chromosome 2"/>
</dbReference>
<dbReference type="InterPro" id="IPR005349">
    <property type="entry name" value="TMEM14"/>
</dbReference>
<evidence type="ECO:0000256" key="3">
    <source>
        <dbReference type="ARBA" id="ARBA00022692"/>
    </source>
</evidence>
<sequence length="101" mass="10384">MSPDQIALVLGGLLSLGGAKGYFSKGSKASLIAGVGLGAVYLYSSRLMNQDSANGVPLALAGSAFLFASGVPRLAKTKKPVPLMLTVIGAASTAYYYKQWV</sequence>
<dbReference type="GO" id="GO:0016020">
    <property type="term" value="C:membrane"/>
    <property type="evidence" value="ECO:0007669"/>
    <property type="project" value="UniProtKB-SubCell"/>
</dbReference>
<dbReference type="GeneID" id="80876735"/>
<accession>A0AAE9WBL2</accession>
<proteinExistence type="inferred from homology"/>
<dbReference type="PANTHER" id="PTHR12668">
    <property type="entry name" value="TRANSMEMBRANE PROTEIN 14, 15"/>
    <property type="match status" value="1"/>
</dbReference>
<evidence type="ECO:0000256" key="4">
    <source>
        <dbReference type="ARBA" id="ARBA00022989"/>
    </source>
</evidence>
<evidence type="ECO:0000256" key="2">
    <source>
        <dbReference type="ARBA" id="ARBA00007590"/>
    </source>
</evidence>
<name>A0AAE9WBL2_9SCHI</name>
<dbReference type="AlphaFoldDB" id="A0AAE9WBL2"/>
<dbReference type="RefSeq" id="XP_056037544.1">
    <property type="nucleotide sequence ID" value="XM_056182046.1"/>
</dbReference>
<gene>
    <name evidence="6" type="ORF">SOMG_03255</name>
</gene>
<keyword evidence="5" id="KW-0472">Membrane</keyword>
<keyword evidence="4" id="KW-1133">Transmembrane helix</keyword>
<dbReference type="EMBL" id="CP115612">
    <property type="protein sequence ID" value="WBW73301.1"/>
    <property type="molecule type" value="Genomic_DNA"/>
</dbReference>
<evidence type="ECO:0000313" key="6">
    <source>
        <dbReference type="EMBL" id="WBW73301.1"/>
    </source>
</evidence>
<dbReference type="Gene3D" id="1.10.10.1740">
    <property type="entry name" value="Transmembrane protein 14-like"/>
    <property type="match status" value="1"/>
</dbReference>
<keyword evidence="7" id="KW-1185">Reference proteome</keyword>
<keyword evidence="3" id="KW-0812">Transmembrane</keyword>
<reference evidence="6 7" key="1">
    <citation type="journal article" date="2023" name="G3 (Bethesda)">
        <title>A high-quality reference genome for the fission yeast Schizosaccharomyces osmophilus.</title>
        <authorList>
            <person name="Jia G.S."/>
            <person name="Zhang W.C."/>
            <person name="Liang Y."/>
            <person name="Liu X.H."/>
            <person name="Rhind N."/>
            <person name="Pidoux A."/>
            <person name="Brysch-Herzberg M."/>
            <person name="Du L.L."/>
        </authorList>
    </citation>
    <scope>NUCLEOTIDE SEQUENCE [LARGE SCALE GENOMIC DNA]</scope>
    <source>
        <strain evidence="6 7">CBS 15793</strain>
    </source>
</reference>
<dbReference type="KEGG" id="som:SOMG_03255"/>
<evidence type="ECO:0000256" key="1">
    <source>
        <dbReference type="ARBA" id="ARBA00004370"/>
    </source>
</evidence>
<dbReference type="PANTHER" id="PTHR12668:SF53">
    <property type="entry name" value="TMEM14 PROTEIN HOMOLOG YJR085C"/>
    <property type="match status" value="1"/>
</dbReference>
<comment type="subcellular location">
    <subcellularLocation>
        <location evidence="1">Membrane</location>
    </subcellularLocation>
</comment>
<dbReference type="Pfam" id="PF03647">
    <property type="entry name" value="Tmemb_14"/>
    <property type="match status" value="1"/>
</dbReference>
<protein>
    <submittedName>
        <fullName evidence="6">Mitochondrial protoporphyrinogen IX importer</fullName>
    </submittedName>
</protein>
<organism evidence="6 7">
    <name type="scientific">Schizosaccharomyces osmophilus</name>
    <dbReference type="NCBI Taxonomy" id="2545709"/>
    <lineage>
        <taxon>Eukaryota</taxon>
        <taxon>Fungi</taxon>
        <taxon>Dikarya</taxon>
        <taxon>Ascomycota</taxon>
        <taxon>Taphrinomycotina</taxon>
        <taxon>Schizosaccharomycetes</taxon>
        <taxon>Schizosaccharomycetales</taxon>
        <taxon>Schizosaccharomycetaceae</taxon>
        <taxon>Schizosaccharomyces</taxon>
    </lineage>
</organism>
<evidence type="ECO:0000256" key="5">
    <source>
        <dbReference type="ARBA" id="ARBA00023136"/>
    </source>
</evidence>
<comment type="similarity">
    <text evidence="2">Belongs to the TMEM14 family.</text>
</comment>